<comment type="caution">
    <text evidence="2">The sequence shown here is derived from an EMBL/GenBank/DDBJ whole genome shotgun (WGS) entry which is preliminary data.</text>
</comment>
<evidence type="ECO:0000313" key="2">
    <source>
        <dbReference type="EMBL" id="MBB4653317.1"/>
    </source>
</evidence>
<keyword evidence="3" id="KW-1185">Reference proteome</keyword>
<accession>A0ABR6L937</accession>
<dbReference type="Proteomes" id="UP000539538">
    <property type="component" value="Unassembled WGS sequence"/>
</dbReference>
<gene>
    <name evidence="2" type="ORF">GGQ99_005107</name>
</gene>
<sequence length="152" mass="16384">MAKDRVSEEPSTEPHGSDDVRPVRSGYTGLDAAGRRSYHAQKQRERRARLKEAMERGKPRPTIPAIRAALADAAAVILRENLQGADLVHSALDAAFNAPGIGSTVSNMVRASRLPSRLLPEQWRPPAAISAGTATCARIPDALQPRSTDQTN</sequence>
<organism evidence="2 3">
    <name type="scientific">Aminobacter niigataensis</name>
    <dbReference type="NCBI Taxonomy" id="83265"/>
    <lineage>
        <taxon>Bacteria</taxon>
        <taxon>Pseudomonadati</taxon>
        <taxon>Pseudomonadota</taxon>
        <taxon>Alphaproteobacteria</taxon>
        <taxon>Hyphomicrobiales</taxon>
        <taxon>Phyllobacteriaceae</taxon>
        <taxon>Aminobacter</taxon>
    </lineage>
</organism>
<feature type="region of interest" description="Disordered" evidence="1">
    <location>
        <begin position="1"/>
        <end position="46"/>
    </location>
</feature>
<feature type="compositionally biased region" description="Basic residues" evidence="1">
    <location>
        <begin position="36"/>
        <end position="46"/>
    </location>
</feature>
<evidence type="ECO:0000256" key="1">
    <source>
        <dbReference type="SAM" id="MobiDB-lite"/>
    </source>
</evidence>
<evidence type="ECO:0000313" key="3">
    <source>
        <dbReference type="Proteomes" id="UP000539538"/>
    </source>
</evidence>
<name>A0ABR6L937_9HYPH</name>
<dbReference type="EMBL" id="JACHOT010000012">
    <property type="protein sequence ID" value="MBB4653317.1"/>
    <property type="molecule type" value="Genomic_DNA"/>
</dbReference>
<protein>
    <recommendedName>
        <fullName evidence="4">Transposase</fullName>
    </recommendedName>
</protein>
<reference evidence="2 3" key="1">
    <citation type="submission" date="2020-08" db="EMBL/GenBank/DDBJ databases">
        <title>Genomic Encyclopedia of Type Strains, Phase IV (KMG-IV): sequencing the most valuable type-strain genomes for metagenomic binning, comparative biology and taxonomic classification.</title>
        <authorList>
            <person name="Goeker M."/>
        </authorList>
    </citation>
    <scope>NUCLEOTIDE SEQUENCE [LARGE SCALE GENOMIC DNA]</scope>
    <source>
        <strain evidence="2 3">DSM 7050</strain>
    </source>
</reference>
<evidence type="ECO:0008006" key="4">
    <source>
        <dbReference type="Google" id="ProtNLM"/>
    </source>
</evidence>
<proteinExistence type="predicted"/>
<dbReference type="RefSeq" id="WP_183264657.1">
    <property type="nucleotide sequence ID" value="NZ_BAAAVZ010000017.1"/>
</dbReference>